<dbReference type="EMBL" id="CAKOFQ010007823">
    <property type="protein sequence ID" value="CAH2008621.1"/>
    <property type="molecule type" value="Genomic_DNA"/>
</dbReference>
<dbReference type="Proteomes" id="UP001152888">
    <property type="component" value="Unassembled WGS sequence"/>
</dbReference>
<protein>
    <submittedName>
        <fullName evidence="1">Uncharacterized protein</fullName>
    </submittedName>
</protein>
<dbReference type="PANTHER" id="PTHR34415">
    <property type="entry name" value="INTEGRASE CATALYTIC DOMAIN-CONTAINING PROTEIN"/>
    <property type="match status" value="1"/>
</dbReference>
<dbReference type="PANTHER" id="PTHR34415:SF1">
    <property type="entry name" value="INTEGRASE CATALYTIC DOMAIN-CONTAINING PROTEIN"/>
    <property type="match status" value="1"/>
</dbReference>
<proteinExistence type="predicted"/>
<dbReference type="OrthoDB" id="6755725at2759"/>
<comment type="caution">
    <text evidence="1">The sequence shown here is derived from an EMBL/GenBank/DDBJ whole genome shotgun (WGS) entry which is preliminary data.</text>
</comment>
<accession>A0A9P0M7E0</accession>
<evidence type="ECO:0000313" key="2">
    <source>
        <dbReference type="Proteomes" id="UP001152888"/>
    </source>
</evidence>
<reference evidence="1" key="1">
    <citation type="submission" date="2022-03" db="EMBL/GenBank/DDBJ databases">
        <authorList>
            <person name="Sayadi A."/>
        </authorList>
    </citation>
    <scope>NUCLEOTIDE SEQUENCE</scope>
</reference>
<dbReference type="AlphaFoldDB" id="A0A9P0M7E0"/>
<keyword evidence="2" id="KW-1185">Reference proteome</keyword>
<organism evidence="1 2">
    <name type="scientific">Acanthoscelides obtectus</name>
    <name type="common">Bean weevil</name>
    <name type="synonym">Bruchus obtectus</name>
    <dbReference type="NCBI Taxonomy" id="200917"/>
    <lineage>
        <taxon>Eukaryota</taxon>
        <taxon>Metazoa</taxon>
        <taxon>Ecdysozoa</taxon>
        <taxon>Arthropoda</taxon>
        <taxon>Hexapoda</taxon>
        <taxon>Insecta</taxon>
        <taxon>Pterygota</taxon>
        <taxon>Neoptera</taxon>
        <taxon>Endopterygota</taxon>
        <taxon>Coleoptera</taxon>
        <taxon>Polyphaga</taxon>
        <taxon>Cucujiformia</taxon>
        <taxon>Chrysomeloidea</taxon>
        <taxon>Chrysomelidae</taxon>
        <taxon>Bruchinae</taxon>
        <taxon>Bruchini</taxon>
        <taxon>Acanthoscelides</taxon>
    </lineage>
</organism>
<gene>
    <name evidence="1" type="ORF">ACAOBT_LOCUS30362</name>
</gene>
<sequence>MLNDFLWNFLDLQVRSLEIFCDSCGGQNKNYTMFRFLHYIVHNTHRLDYVKFTFPIRGHSYMEPDKNMGLINSHQRAEIPSDWVEIFRSARAKPSPFDVVEIDQSYFRAWTIFFNTTTGYLKKCPFRSRPIRELEIHQEHQRLIYYREFYNGAWESAIVKGKETKRKGPVLLQNEFVLPPYSYSGLIPITAKKFKHLQDLKRFCGDEAKQFSITCPRTRSIFYINNYCLLFGIPCFFLTWPL</sequence>
<name>A0A9P0M7E0_ACAOB</name>
<evidence type="ECO:0000313" key="1">
    <source>
        <dbReference type="EMBL" id="CAH2008621.1"/>
    </source>
</evidence>